<keyword evidence="2" id="KW-1185">Reference proteome</keyword>
<dbReference type="EMBL" id="BDQI01000062">
    <property type="protein sequence ID" value="GAX58709.1"/>
    <property type="molecule type" value="Genomic_DNA"/>
</dbReference>
<sequence length="113" mass="12250">MNQKNSGHVAVIAGTGADMDSPNGVIGRVRIGRAQARRIKVIVCHRVTSVFVTTSSAQTSRGAWRASIRTGVLHWSPLAADQPVPRLLRTEPGRGWATHRSDAKTTVLTFRPL</sequence>
<evidence type="ECO:0000313" key="1">
    <source>
        <dbReference type="EMBL" id="GAX58709.1"/>
    </source>
</evidence>
<reference evidence="2" key="1">
    <citation type="submission" date="2017-05" db="EMBL/GenBank/DDBJ databases">
        <title>Streptomyces olivochromogenes NBRC 3561 whole genome shotgun sequence.</title>
        <authorList>
            <person name="Dohra H."/>
            <person name="Kodani S."/>
        </authorList>
    </citation>
    <scope>NUCLEOTIDE SEQUENCE [LARGE SCALE GENOMIC DNA]</scope>
    <source>
        <strain evidence="2">NBRC 3561</strain>
    </source>
</reference>
<organism evidence="1 2">
    <name type="scientific">Streptomyces olivochromogenes</name>
    <dbReference type="NCBI Taxonomy" id="1963"/>
    <lineage>
        <taxon>Bacteria</taxon>
        <taxon>Bacillati</taxon>
        <taxon>Actinomycetota</taxon>
        <taxon>Actinomycetes</taxon>
        <taxon>Kitasatosporales</taxon>
        <taxon>Streptomycetaceae</taxon>
        <taxon>Streptomyces</taxon>
    </lineage>
</organism>
<accession>A0A286PGN0</accession>
<dbReference type="AlphaFoldDB" id="A0A286PGN0"/>
<evidence type="ECO:0000313" key="2">
    <source>
        <dbReference type="Proteomes" id="UP000217446"/>
    </source>
</evidence>
<dbReference type="Proteomes" id="UP000217446">
    <property type="component" value="Unassembled WGS sequence"/>
</dbReference>
<comment type="caution">
    <text evidence="1">The sequence shown here is derived from an EMBL/GenBank/DDBJ whole genome shotgun (WGS) entry which is preliminary data.</text>
</comment>
<gene>
    <name evidence="1" type="ORF">SO3561_10284</name>
</gene>
<proteinExistence type="predicted"/>
<name>A0A286PGN0_STROL</name>
<protein>
    <submittedName>
        <fullName evidence="1">Uncharacterized protein</fullName>
    </submittedName>
</protein>